<accession>D7UZY8</accession>
<dbReference type="STRING" id="525367.HMPREF0556_11668"/>
<dbReference type="InterPro" id="IPR032330">
    <property type="entry name" value="EF-G-binding_C"/>
</dbReference>
<proteinExistence type="predicted"/>
<dbReference type="CDD" id="cd16342">
    <property type="entry name" value="FusC_FusB"/>
    <property type="match status" value="1"/>
</dbReference>
<dbReference type="eggNOG" id="ENOG5032UHI">
    <property type="taxonomic scope" value="Bacteria"/>
</dbReference>
<dbReference type="Pfam" id="PF16571">
    <property type="entry name" value="FBP_C"/>
    <property type="match status" value="1"/>
</dbReference>
<sequence>MQTVQALQNWQAIITSLKVRSKIFYIENKNGAEHAPFFYAEYDYNHFSAFGDLTTLLYSKRGGRSMQIENHTYNTIKKQAKQVLSANRTTNDKKLQKEFAYYILEKATALVSEKEQAELLQDILDLKKEEEFLQFDDKLKAFVRPFPNIEEQKAKQLFKKIKKLHFPKASFPTRATYISWFDNANNRKFMITERDGKLAGLAGTFITNHKKSICHLCRQETEVGLFTIKGKVNAKTYGYKAMGHYICTDSVACNEHLTDRANIDELFAFLDRN</sequence>
<evidence type="ECO:0000313" key="3">
    <source>
        <dbReference type="EMBL" id="EFI82983.1"/>
    </source>
</evidence>
<dbReference type="InterPro" id="IPR038344">
    <property type="entry name" value="EF-G_N_sf"/>
</dbReference>
<name>D7UZY8_LISGR</name>
<dbReference type="InterPro" id="IPR010841">
    <property type="entry name" value="EF-G-binding_N"/>
</dbReference>
<gene>
    <name evidence="3" type="ORF">HMPREF0556_11668</name>
</gene>
<keyword evidence="4" id="KW-1185">Reference proteome</keyword>
<organism evidence="3 4">
    <name type="scientific">Listeria grayi DSM 20601</name>
    <dbReference type="NCBI Taxonomy" id="525367"/>
    <lineage>
        <taxon>Bacteria</taxon>
        <taxon>Bacillati</taxon>
        <taxon>Bacillota</taxon>
        <taxon>Bacilli</taxon>
        <taxon>Bacillales</taxon>
        <taxon>Listeriaceae</taxon>
        <taxon>Listeria</taxon>
    </lineage>
</organism>
<dbReference type="Proteomes" id="UP000010119">
    <property type="component" value="Unassembled WGS sequence"/>
</dbReference>
<evidence type="ECO:0000259" key="2">
    <source>
        <dbReference type="Pfam" id="PF16571"/>
    </source>
</evidence>
<dbReference type="EMBL" id="ACCR02000005">
    <property type="protein sequence ID" value="EFI82983.1"/>
    <property type="molecule type" value="Genomic_DNA"/>
</dbReference>
<reference evidence="3" key="1">
    <citation type="submission" date="2010-06" db="EMBL/GenBank/DDBJ databases">
        <authorList>
            <person name="Muzny D."/>
            <person name="Qin X."/>
            <person name="Buhay C."/>
            <person name="Dugan-Rocha S."/>
            <person name="Ding Y."/>
            <person name="Chen G."/>
            <person name="Hawes A."/>
            <person name="Holder M."/>
            <person name="Jhangiani S."/>
            <person name="Johnson A."/>
            <person name="Khan Z."/>
            <person name="Li Z."/>
            <person name="Liu W."/>
            <person name="Liu X."/>
            <person name="Perez L."/>
            <person name="Shen H."/>
            <person name="Wang Q."/>
            <person name="Watt J."/>
            <person name="Xi L."/>
            <person name="Xin Y."/>
            <person name="Zhou J."/>
            <person name="Deng J."/>
            <person name="Jiang H."/>
            <person name="Liu Y."/>
            <person name="Qu J."/>
            <person name="Song X.-Z."/>
            <person name="Zhang L."/>
            <person name="Villasana D."/>
            <person name="Johnson A."/>
            <person name="Liu J."/>
            <person name="Liyanage D."/>
            <person name="Lorensuhewa L."/>
            <person name="Robinson T."/>
            <person name="Song A."/>
            <person name="Song B.-B."/>
            <person name="Dinh H."/>
            <person name="Thornton R."/>
            <person name="Coyle M."/>
            <person name="Francisco L."/>
            <person name="Jackson L."/>
            <person name="Javaid M."/>
            <person name="Korchina V."/>
            <person name="Kovar C."/>
            <person name="Mata R."/>
            <person name="Mathew T."/>
            <person name="Ngo R."/>
            <person name="Nguyen L."/>
            <person name="Nguyen N."/>
            <person name="Okwuonu G."/>
            <person name="Ongeri F."/>
            <person name="Pham C."/>
            <person name="Simmons D."/>
            <person name="Wilczek-Boney K."/>
            <person name="Hale W."/>
            <person name="Jakkamsetti A."/>
            <person name="Pham P."/>
            <person name="Ruth R."/>
            <person name="San Lucas F."/>
            <person name="Warren J."/>
            <person name="Zhang J."/>
            <person name="Zhao Z."/>
            <person name="Zhou C."/>
            <person name="Zhu D."/>
            <person name="Lee S."/>
            <person name="Bess C."/>
            <person name="Blankenburg K."/>
            <person name="Forbes L."/>
            <person name="Fu Q."/>
            <person name="Gubbala S."/>
            <person name="Hirani K."/>
            <person name="Jayaseelan J.C."/>
            <person name="Lara F."/>
            <person name="Munidasa M."/>
            <person name="Palculict T."/>
            <person name="Patil S."/>
            <person name="Pu L.-L."/>
            <person name="Saada N."/>
            <person name="Tang L."/>
            <person name="Weissenberger G."/>
            <person name="Zhu Y."/>
            <person name="Hemphill L."/>
            <person name="Shang Y."/>
            <person name="Youmans B."/>
            <person name="Ayvaz T."/>
            <person name="Ross M."/>
            <person name="Santibanez J."/>
            <person name="Aqrawi P."/>
            <person name="Gross S."/>
            <person name="Joshi V."/>
            <person name="Fowler G."/>
            <person name="Nazareth L."/>
            <person name="Reid J."/>
            <person name="Worley K."/>
            <person name="Petrosino J."/>
            <person name="Highlander S."/>
            <person name="Gibbs R."/>
        </authorList>
    </citation>
    <scope>NUCLEOTIDE SEQUENCE [LARGE SCALE GENOMIC DNA]</scope>
    <source>
        <strain evidence="3">DSM 20601</strain>
    </source>
</reference>
<evidence type="ECO:0000259" key="1">
    <source>
        <dbReference type="Pfam" id="PF07299"/>
    </source>
</evidence>
<dbReference type="Gene3D" id="1.20.1280.250">
    <property type="match status" value="1"/>
</dbReference>
<evidence type="ECO:0000313" key="4">
    <source>
        <dbReference type="Proteomes" id="UP000010119"/>
    </source>
</evidence>
<dbReference type="HOGENOM" id="CLU_088205_0_0_9"/>
<comment type="caution">
    <text evidence="3">The sequence shown here is derived from an EMBL/GenBank/DDBJ whole genome shotgun (WGS) entry which is preliminary data.</text>
</comment>
<dbReference type="AlphaFoldDB" id="D7UZY8"/>
<feature type="domain" description="Elongation factor G-binding protein C-terminal treble-clef zinc-finger" evidence="2">
    <location>
        <begin position="173"/>
        <end position="261"/>
    </location>
</feature>
<protein>
    <submittedName>
        <fullName evidence="3">Fibronectin-binding protein (FBP)</fullName>
    </submittedName>
</protein>
<dbReference type="Pfam" id="PF07299">
    <property type="entry name" value="EF-G-binding_N"/>
    <property type="match status" value="1"/>
</dbReference>
<feature type="domain" description="Elongation factor G-binding protein N-terminal" evidence="1">
    <location>
        <begin position="68"/>
        <end position="147"/>
    </location>
</feature>